<evidence type="ECO:0000256" key="1">
    <source>
        <dbReference type="SAM" id="Phobius"/>
    </source>
</evidence>
<dbReference type="RefSeq" id="WP_017041152.1">
    <property type="nucleotide sequence ID" value="NZ_AJYQ02000038.1"/>
</dbReference>
<gene>
    <name evidence="2" type="ORF">A1QO_18515</name>
</gene>
<dbReference type="EMBL" id="AJYQ02000038">
    <property type="protein sequence ID" value="OEE36587.1"/>
    <property type="molecule type" value="Genomic_DNA"/>
</dbReference>
<dbReference type="AlphaFoldDB" id="A0A1E5BHS1"/>
<organism evidence="2 3">
    <name type="scientific">Vibrio genomosp. F10 str. ZF-129</name>
    <dbReference type="NCBI Taxonomy" id="1187848"/>
    <lineage>
        <taxon>Bacteria</taxon>
        <taxon>Pseudomonadati</taxon>
        <taxon>Pseudomonadota</taxon>
        <taxon>Gammaproteobacteria</taxon>
        <taxon>Vibrionales</taxon>
        <taxon>Vibrionaceae</taxon>
        <taxon>Vibrio</taxon>
    </lineage>
</organism>
<feature type="transmembrane region" description="Helical" evidence="1">
    <location>
        <begin position="6"/>
        <end position="26"/>
    </location>
</feature>
<evidence type="ECO:0008006" key="4">
    <source>
        <dbReference type="Google" id="ProtNLM"/>
    </source>
</evidence>
<evidence type="ECO:0000313" key="3">
    <source>
        <dbReference type="Proteomes" id="UP000094741"/>
    </source>
</evidence>
<protein>
    <recommendedName>
        <fullName evidence="4">DUF1496 domain-containing protein</fullName>
    </recommendedName>
</protein>
<evidence type="ECO:0000313" key="2">
    <source>
        <dbReference type="EMBL" id="OEE36587.1"/>
    </source>
</evidence>
<dbReference type="Pfam" id="PF07383">
    <property type="entry name" value="DUF1496"/>
    <property type="match status" value="1"/>
</dbReference>
<dbReference type="Proteomes" id="UP000094741">
    <property type="component" value="Unassembled WGS sequence"/>
</dbReference>
<dbReference type="OrthoDB" id="6400575at2"/>
<keyword evidence="1" id="KW-0812">Transmembrane</keyword>
<comment type="caution">
    <text evidence="2">The sequence shown here is derived from an EMBL/GenBank/DDBJ whole genome shotgun (WGS) entry which is preliminary data.</text>
</comment>
<name>A0A1E5BHS1_9VIBR</name>
<sequence length="97" mass="10546">MIKYQLITLTSIVSMTSIVAMIALPLNAKVISTPGKSIIAVDGSSAAKRVCYYQDQAYSLGAILQVGEHYMICKEANDFETNGALKWVQLKSSSQDN</sequence>
<accession>A0A1E5BHS1</accession>
<keyword evidence="1" id="KW-1133">Transmembrane helix</keyword>
<dbReference type="eggNOG" id="ENOG5033A83">
    <property type="taxonomic scope" value="Bacteria"/>
</dbReference>
<dbReference type="InterPro" id="IPR009971">
    <property type="entry name" value="DUF1496"/>
</dbReference>
<reference evidence="2 3" key="1">
    <citation type="journal article" date="2012" name="Science">
        <title>Ecological populations of bacteria act as socially cohesive units of antibiotic production and resistance.</title>
        <authorList>
            <person name="Cordero O.X."/>
            <person name="Wildschutte H."/>
            <person name="Kirkup B."/>
            <person name="Proehl S."/>
            <person name="Ngo L."/>
            <person name="Hussain F."/>
            <person name="Le Roux F."/>
            <person name="Mincer T."/>
            <person name="Polz M.F."/>
        </authorList>
    </citation>
    <scope>NUCLEOTIDE SEQUENCE [LARGE SCALE GENOMIC DNA]</scope>
    <source>
        <strain evidence="2 3">ZF-129</strain>
    </source>
</reference>
<keyword evidence="1" id="KW-0472">Membrane</keyword>
<proteinExistence type="predicted"/>